<evidence type="ECO:0000256" key="1">
    <source>
        <dbReference type="SAM" id="MobiDB-lite"/>
    </source>
</evidence>
<gene>
    <name evidence="2" type="primary">ORF1</name>
</gene>
<protein>
    <submittedName>
        <fullName evidence="2">ORF1p</fullName>
    </submittedName>
</protein>
<accession>A0A2U9ZX23</accession>
<proteinExistence type="predicted"/>
<organism evidence="2">
    <name type="scientific">Anthoxanthum odoratum amalgavirus 2</name>
    <dbReference type="NCBI Taxonomy" id="2065798"/>
    <lineage>
        <taxon>Viruses</taxon>
        <taxon>Riboviria</taxon>
        <taxon>Orthornavirae</taxon>
        <taxon>Pisuviricota</taxon>
        <taxon>Duplopiviricetes</taxon>
        <taxon>Durnavirales</taxon>
        <taxon>Amalgaviridae</taxon>
    </lineage>
</organism>
<sequence length="360" mass="40301">MATLAQPITAVGFPEAIFDVRGAMEAGFSYPNFVKLVKAVAALAKQDLLIDAAAAGTAQKFWRLHNLCDRSAFVKFARWINTEDGKDHLYGLQRDKKLEKKATLGRTPEQIAFIEVFDQQRQAYAQEKKVVALDHDLIIDDLNRQIRQERKKKELALEEVTKKYLPASLFKEPDDELIGVEATILYKRDCLQKNRRPKTIDEGLTDYAKKHFGSAAREKLMVDFASKPEHRDVLLSFLAERLCSFREECNDTQARKIGHFMVTIGGEEDASVAMQRATEAREAAARRNPPPPPPAPAVQPTPAAPVRRTTGRADAARSQTETRSKKKRRGQGVDGESASESEADSDTRKRGRKAPGDSRQ</sequence>
<evidence type="ECO:0000313" key="2">
    <source>
        <dbReference type="EMBL" id="DAB41667.1"/>
    </source>
</evidence>
<feature type="region of interest" description="Disordered" evidence="1">
    <location>
        <begin position="273"/>
        <end position="360"/>
    </location>
</feature>
<reference evidence="2" key="1">
    <citation type="journal article" date="2016" name="Virology">
        <title>A +1 ribosomal frameshifting motif prevalent among plant amalgaviruses.</title>
        <authorList>
            <person name="Nibert M.L."/>
            <person name="Pyle J.D."/>
            <person name="Firth A.E."/>
        </authorList>
    </citation>
    <scope>NUCLEOTIDE SEQUENCE</scope>
    <source>
        <strain evidence="2">AoAV2-UN29855</strain>
    </source>
</reference>
<reference evidence="2" key="2">
    <citation type="submission" date="2017-12" db="EMBL/GenBank/DDBJ databases">
        <authorList>
            <person name="Hurst M.R.H."/>
        </authorList>
    </citation>
    <scope>NUCLEOTIDE SEQUENCE</scope>
    <source>
        <strain evidence="2">AoAV2-UN29855</strain>
    </source>
</reference>
<feature type="compositionally biased region" description="Pro residues" evidence="1">
    <location>
        <begin position="288"/>
        <end position="303"/>
    </location>
</feature>
<dbReference type="EMBL" id="BK010357">
    <property type="protein sequence ID" value="DAB41667.1"/>
    <property type="molecule type" value="Genomic_RNA"/>
</dbReference>
<name>A0A2U9ZX23_9VIRU</name>